<dbReference type="AlphaFoldDB" id="A0A673J3H0"/>
<evidence type="ECO:0000256" key="1">
    <source>
        <dbReference type="ARBA" id="ARBA00022438"/>
    </source>
</evidence>
<gene>
    <name evidence="11" type="primary">LOC107705645</name>
</gene>
<evidence type="ECO:0000313" key="12">
    <source>
        <dbReference type="Proteomes" id="UP000472270"/>
    </source>
</evidence>
<keyword evidence="1" id="KW-0031">Aminopeptidase</keyword>
<evidence type="ECO:0000256" key="3">
    <source>
        <dbReference type="ARBA" id="ARBA00022801"/>
    </source>
</evidence>
<evidence type="ECO:0000256" key="7">
    <source>
        <dbReference type="ARBA" id="ARBA00047999"/>
    </source>
</evidence>
<evidence type="ECO:0000313" key="11">
    <source>
        <dbReference type="Ensembl" id="ENSSRHP00000046014.1"/>
    </source>
</evidence>
<keyword evidence="12" id="KW-1185">Reference proteome</keyword>
<evidence type="ECO:0000256" key="6">
    <source>
        <dbReference type="ARBA" id="ARBA00034908"/>
    </source>
</evidence>
<evidence type="ECO:0000256" key="9">
    <source>
        <dbReference type="ARBA" id="ARBA00093241"/>
    </source>
</evidence>
<reference evidence="11" key="1">
    <citation type="submission" date="2025-08" db="UniProtKB">
        <authorList>
            <consortium name="Ensembl"/>
        </authorList>
    </citation>
    <scope>IDENTIFICATION</scope>
</reference>
<dbReference type="PANTHER" id="PTHR28631:SF1">
    <property type="entry name" value="ACTIN MATURATION PROTEASE"/>
    <property type="match status" value="1"/>
</dbReference>
<reference evidence="11" key="2">
    <citation type="submission" date="2025-09" db="UniProtKB">
        <authorList>
            <consortium name="Ensembl"/>
        </authorList>
    </citation>
    <scope>IDENTIFICATION</scope>
</reference>
<evidence type="ECO:0000256" key="4">
    <source>
        <dbReference type="ARBA" id="ARBA00034725"/>
    </source>
</evidence>
<organism evidence="11 12">
    <name type="scientific">Sinocyclocheilus rhinocerous</name>
    <dbReference type="NCBI Taxonomy" id="307959"/>
    <lineage>
        <taxon>Eukaryota</taxon>
        <taxon>Metazoa</taxon>
        <taxon>Chordata</taxon>
        <taxon>Craniata</taxon>
        <taxon>Vertebrata</taxon>
        <taxon>Euteleostomi</taxon>
        <taxon>Actinopterygii</taxon>
        <taxon>Neopterygii</taxon>
        <taxon>Teleostei</taxon>
        <taxon>Ostariophysi</taxon>
        <taxon>Cypriniformes</taxon>
        <taxon>Cyprinidae</taxon>
        <taxon>Cyprininae</taxon>
        <taxon>Sinocyclocheilus</taxon>
    </lineage>
</organism>
<sequence>MSVENVAAPPSLARSVPSKKKLYQALAEGRAPVEGDHEEARIILGQRESSFRKDLQWLLFNKYVPSLIQDGPQCGLVVLWMATHLLQPPKTVVLETLVQMAKYNGYTKQGEMFSASDMAKLAEEVCGCRVQRLSGGMMGENTAVILKHLAGGQPVLIPYDEDFNHEPCLRVLLGLRQGCVDSRHFPPDLTLPWLHLSQNEASVSWPTDDVKEVFVLAKQGKSLRYQLWKFELVTQSNSQLKEMDPQRASNGTRYVLPPGGVQDGLAGQVLLLHTNTQKS</sequence>
<proteinExistence type="inferred from homology"/>
<dbReference type="PANTHER" id="PTHR28631">
    <property type="entry name" value="UPF0692 PROTEIN C19ORF54"/>
    <property type="match status" value="1"/>
</dbReference>
<comment type="catalytic activity">
    <reaction evidence="7">
        <text>N-terminal N(alpha)-acetyl-L-cysteinyl-L-glutamyl-[protein] + H2O = N-terminal L-glutamyl-[protein] + N-acetyl-L-cysteine</text>
        <dbReference type="Rhea" id="RHEA:74583"/>
        <dbReference type="Rhea" id="RHEA-COMP:12668"/>
        <dbReference type="Rhea" id="RHEA-COMP:18396"/>
        <dbReference type="ChEBI" id="CHEBI:15377"/>
        <dbReference type="ChEBI" id="CHEBI:64721"/>
        <dbReference type="ChEBI" id="CHEBI:78236"/>
        <dbReference type="ChEBI" id="CHEBI:193601"/>
    </reaction>
    <physiologicalReaction direction="left-to-right" evidence="7">
        <dbReference type="Rhea" id="RHEA:74584"/>
    </physiologicalReaction>
</comment>
<evidence type="ECO:0000256" key="2">
    <source>
        <dbReference type="ARBA" id="ARBA00022670"/>
    </source>
</evidence>
<dbReference type="GO" id="GO:0004177">
    <property type="term" value="F:aminopeptidase activity"/>
    <property type="evidence" value="ECO:0007669"/>
    <property type="project" value="UniProtKB-KW"/>
</dbReference>
<comment type="catalytic activity">
    <reaction evidence="9">
        <text>N-terminal N(alpha)-acetyl-L-methionyl-L-aspartyl-[protein] + H2O = N-terminal L-aspartyl-[protein] + N-acetyl-L-methionine</text>
        <dbReference type="Rhea" id="RHEA:74571"/>
        <dbReference type="Rhea" id="RHEA-COMP:12669"/>
        <dbReference type="Rhea" id="RHEA-COMP:12693"/>
        <dbReference type="ChEBI" id="CHEBI:15377"/>
        <dbReference type="ChEBI" id="CHEBI:64720"/>
        <dbReference type="ChEBI" id="CHEBI:71670"/>
        <dbReference type="ChEBI" id="CHEBI:133063"/>
    </reaction>
    <physiologicalReaction direction="left-to-right" evidence="9">
        <dbReference type="Rhea" id="RHEA:74572"/>
    </physiologicalReaction>
</comment>
<evidence type="ECO:0000256" key="8">
    <source>
        <dbReference type="ARBA" id="ARBA00049041"/>
    </source>
</evidence>
<dbReference type="InterPro" id="IPR040043">
    <property type="entry name" value="ACTMAP"/>
</dbReference>
<name>A0A673J3H0_9TELE</name>
<keyword evidence="3" id="KW-0378">Hydrolase</keyword>
<comment type="catalytic activity">
    <reaction evidence="8">
        <text>N-terminal N(alpha)-acetyl-L-cysteinyl-L-aspartyl-[protein] + H2O = N-terminal L-aspartyl-[protein] + N-acetyl-L-cysteine</text>
        <dbReference type="Rhea" id="RHEA:74579"/>
        <dbReference type="Rhea" id="RHEA-COMP:12669"/>
        <dbReference type="Rhea" id="RHEA-COMP:18395"/>
        <dbReference type="ChEBI" id="CHEBI:15377"/>
        <dbReference type="ChEBI" id="CHEBI:64720"/>
        <dbReference type="ChEBI" id="CHEBI:78236"/>
        <dbReference type="ChEBI" id="CHEBI:193599"/>
    </reaction>
    <physiologicalReaction direction="left-to-right" evidence="8">
        <dbReference type="Rhea" id="RHEA:74580"/>
    </physiologicalReaction>
</comment>
<accession>A0A673J3H0</accession>
<dbReference type="GO" id="GO:0006508">
    <property type="term" value="P:proteolysis"/>
    <property type="evidence" value="ECO:0007669"/>
    <property type="project" value="UniProtKB-KW"/>
</dbReference>
<comment type="catalytic activity">
    <reaction evidence="10">
        <text>N-terminal N(alpha)-acetyl-L-methionyl-L-glutamyl-[protein] + H2O = N-terminal L-glutamyl-[protein] + N-acetyl-L-methionine</text>
        <dbReference type="Rhea" id="RHEA:74575"/>
        <dbReference type="Rhea" id="RHEA-COMP:12668"/>
        <dbReference type="Rhea" id="RHEA-COMP:12697"/>
        <dbReference type="ChEBI" id="CHEBI:15377"/>
        <dbReference type="ChEBI" id="CHEBI:64721"/>
        <dbReference type="ChEBI" id="CHEBI:71670"/>
        <dbReference type="ChEBI" id="CHEBI:133360"/>
    </reaction>
    <physiologicalReaction direction="left-to-right" evidence="10">
        <dbReference type="Rhea" id="RHEA:74576"/>
    </physiologicalReaction>
</comment>
<dbReference type="Proteomes" id="UP000472270">
    <property type="component" value="Unassembled WGS sequence"/>
</dbReference>
<evidence type="ECO:0000256" key="5">
    <source>
        <dbReference type="ARBA" id="ARBA00034848"/>
    </source>
</evidence>
<dbReference type="Pfam" id="PF21646">
    <property type="entry name" value="ACTMAP-like_C"/>
    <property type="match status" value="1"/>
</dbReference>
<dbReference type="Ensembl" id="ENSSRHT00000047305.1">
    <property type="protein sequence ID" value="ENSSRHP00000046014.1"/>
    <property type="gene ID" value="ENSSRHG00000023225.1"/>
</dbReference>
<comment type="similarity">
    <text evidence="4">Belongs to the ACTMAP family.</text>
</comment>
<evidence type="ECO:0000256" key="10">
    <source>
        <dbReference type="ARBA" id="ARBA00093265"/>
    </source>
</evidence>
<keyword evidence="2" id="KW-0645">Protease</keyword>
<protein>
    <recommendedName>
        <fullName evidence="5">Actin maturation protease</fullName>
    </recommendedName>
    <alternativeName>
        <fullName evidence="6">Actin aminopeptidase ACTMAP</fullName>
    </alternativeName>
</protein>